<evidence type="ECO:0000256" key="5">
    <source>
        <dbReference type="SAM" id="MobiDB-lite"/>
    </source>
</evidence>
<sequence length="357" mass="37469">MEEDDDEFYGNEGATAGGSHNENKQGPSNGQTATKDEPMEEELESGEEEEEGSDSDVEIIMDRPQAAPKPPVQPILEVVKDTSQSTARTSQQPSTKVTLTAPAAPATALKQPGSSYPEVRTSTIDVNADPIYPPVGKPISQIDIDADLAENSKPWRLPGSDPSDYFNYGFDEFTWEMYRQRQSTMSNTLQSQKAETAQFQQMFGAGALPMPPSASNPSTATAIPNAPTGPAAQQQGGGVGGMAAMAAMMGMPGMPTDGDQMMAAMQAAMMQQGVTDPQALDFGMFVQGMQSGQFGGGGMGGQQQGGQQQQQQQQQQGYGQQGGQQGGQGYGGYGQQGGGGGGQYGGRGGVGRRGRWQ</sequence>
<dbReference type="EMBL" id="KV744857">
    <property type="protein sequence ID" value="OCK83607.1"/>
    <property type="molecule type" value="Genomic_DNA"/>
</dbReference>
<evidence type="ECO:0000313" key="8">
    <source>
        <dbReference type="Proteomes" id="UP000250266"/>
    </source>
</evidence>
<evidence type="ECO:0000259" key="6">
    <source>
        <dbReference type="Pfam" id="PF05182"/>
    </source>
</evidence>
<evidence type="ECO:0000256" key="1">
    <source>
        <dbReference type="ARBA" id="ARBA00004123"/>
    </source>
</evidence>
<keyword evidence="4" id="KW-0539">Nucleus</keyword>
<feature type="compositionally biased region" description="Polar residues" evidence="5">
    <location>
        <begin position="18"/>
        <end position="33"/>
    </location>
</feature>
<keyword evidence="3" id="KW-0507">mRNA processing</keyword>
<feature type="region of interest" description="Disordered" evidence="5">
    <location>
        <begin position="1"/>
        <end position="98"/>
    </location>
</feature>
<name>A0A8E2EGL1_9PEZI</name>
<evidence type="ECO:0000313" key="7">
    <source>
        <dbReference type="EMBL" id="OCK83607.1"/>
    </source>
</evidence>
<feature type="domain" description="Pre-mRNA polyadenylation factor Fip1" evidence="6">
    <location>
        <begin position="143"/>
        <end position="185"/>
    </location>
</feature>
<comment type="similarity">
    <text evidence="2">Belongs to the FIP1 family.</text>
</comment>
<dbReference type="GO" id="GO:0005847">
    <property type="term" value="C:mRNA cleavage and polyadenylation specificity factor complex"/>
    <property type="evidence" value="ECO:0007669"/>
    <property type="project" value="TreeGrafter"/>
</dbReference>
<dbReference type="PANTHER" id="PTHR13484">
    <property type="entry name" value="FIP1-LIKE 1 PROTEIN"/>
    <property type="match status" value="1"/>
</dbReference>
<dbReference type="GO" id="GO:0006397">
    <property type="term" value="P:mRNA processing"/>
    <property type="evidence" value="ECO:0007669"/>
    <property type="project" value="UniProtKB-KW"/>
</dbReference>
<accession>A0A8E2EGL1</accession>
<dbReference type="AlphaFoldDB" id="A0A8E2EGL1"/>
<proteinExistence type="inferred from homology"/>
<feature type="region of interest" description="Disordered" evidence="5">
    <location>
        <begin position="291"/>
        <end position="357"/>
    </location>
</feature>
<dbReference type="Pfam" id="PF05182">
    <property type="entry name" value="Fip1"/>
    <property type="match status" value="1"/>
</dbReference>
<feature type="region of interest" description="Disordered" evidence="5">
    <location>
        <begin position="211"/>
        <end position="238"/>
    </location>
</feature>
<reference evidence="7 8" key="1">
    <citation type="journal article" date="2016" name="Nat. Commun.">
        <title>Ectomycorrhizal ecology is imprinted in the genome of the dominant symbiotic fungus Cenococcum geophilum.</title>
        <authorList>
            <consortium name="DOE Joint Genome Institute"/>
            <person name="Peter M."/>
            <person name="Kohler A."/>
            <person name="Ohm R.A."/>
            <person name="Kuo A."/>
            <person name="Krutzmann J."/>
            <person name="Morin E."/>
            <person name="Arend M."/>
            <person name="Barry K.W."/>
            <person name="Binder M."/>
            <person name="Choi C."/>
            <person name="Clum A."/>
            <person name="Copeland A."/>
            <person name="Grisel N."/>
            <person name="Haridas S."/>
            <person name="Kipfer T."/>
            <person name="LaButti K."/>
            <person name="Lindquist E."/>
            <person name="Lipzen A."/>
            <person name="Maire R."/>
            <person name="Meier B."/>
            <person name="Mihaltcheva S."/>
            <person name="Molinier V."/>
            <person name="Murat C."/>
            <person name="Poggeler S."/>
            <person name="Quandt C.A."/>
            <person name="Sperisen C."/>
            <person name="Tritt A."/>
            <person name="Tisserant E."/>
            <person name="Crous P.W."/>
            <person name="Henrissat B."/>
            <person name="Nehls U."/>
            <person name="Egli S."/>
            <person name="Spatafora J.W."/>
            <person name="Grigoriev I.V."/>
            <person name="Martin F.M."/>
        </authorList>
    </citation>
    <scope>NUCLEOTIDE SEQUENCE [LARGE SCALE GENOMIC DNA]</scope>
    <source>
        <strain evidence="7 8">CBS 459.81</strain>
    </source>
</reference>
<feature type="compositionally biased region" description="Gly residues" evidence="5">
    <location>
        <begin position="293"/>
        <end position="304"/>
    </location>
</feature>
<evidence type="ECO:0000256" key="3">
    <source>
        <dbReference type="ARBA" id="ARBA00022664"/>
    </source>
</evidence>
<dbReference type="Proteomes" id="UP000250266">
    <property type="component" value="Unassembled WGS sequence"/>
</dbReference>
<protein>
    <recommendedName>
        <fullName evidence="6">Pre-mRNA polyadenylation factor Fip1 domain-containing protein</fullName>
    </recommendedName>
</protein>
<feature type="compositionally biased region" description="Low complexity" evidence="5">
    <location>
        <begin position="305"/>
        <end position="318"/>
    </location>
</feature>
<dbReference type="OrthoDB" id="1917198at2759"/>
<dbReference type="PANTHER" id="PTHR13484:SF0">
    <property type="entry name" value="PRE-MRNA 3'-END-PROCESSING FACTOR FIP1"/>
    <property type="match status" value="1"/>
</dbReference>
<dbReference type="InterPro" id="IPR007854">
    <property type="entry name" value="Fip1_dom"/>
</dbReference>
<dbReference type="InterPro" id="IPR051187">
    <property type="entry name" value="Pre-mRNA_3'-end_processing_reg"/>
</dbReference>
<evidence type="ECO:0000256" key="4">
    <source>
        <dbReference type="ARBA" id="ARBA00023242"/>
    </source>
</evidence>
<gene>
    <name evidence="7" type="ORF">K432DRAFT_379381</name>
</gene>
<organism evidence="7 8">
    <name type="scientific">Lepidopterella palustris CBS 459.81</name>
    <dbReference type="NCBI Taxonomy" id="1314670"/>
    <lineage>
        <taxon>Eukaryota</taxon>
        <taxon>Fungi</taxon>
        <taxon>Dikarya</taxon>
        <taxon>Ascomycota</taxon>
        <taxon>Pezizomycotina</taxon>
        <taxon>Dothideomycetes</taxon>
        <taxon>Pleosporomycetidae</taxon>
        <taxon>Mytilinidiales</taxon>
        <taxon>Argynnaceae</taxon>
        <taxon>Lepidopterella</taxon>
    </lineage>
</organism>
<feature type="compositionally biased region" description="Acidic residues" evidence="5">
    <location>
        <begin position="38"/>
        <end position="59"/>
    </location>
</feature>
<feature type="compositionally biased region" description="Polar residues" evidence="5">
    <location>
        <begin position="81"/>
        <end position="97"/>
    </location>
</feature>
<feature type="compositionally biased region" description="Gly residues" evidence="5">
    <location>
        <begin position="319"/>
        <end position="349"/>
    </location>
</feature>
<evidence type="ECO:0000256" key="2">
    <source>
        <dbReference type="ARBA" id="ARBA00007459"/>
    </source>
</evidence>
<comment type="subcellular location">
    <subcellularLocation>
        <location evidence="1">Nucleus</location>
    </subcellularLocation>
</comment>
<keyword evidence="8" id="KW-1185">Reference proteome</keyword>